<gene>
    <name evidence="1" type="ORF">SAMN04488567_3054</name>
</gene>
<dbReference type="OrthoDB" id="165683at2"/>
<evidence type="ECO:0000313" key="1">
    <source>
        <dbReference type="EMBL" id="SDE94758.1"/>
    </source>
</evidence>
<name>A0A1G7H2V9_9RHOB</name>
<dbReference type="Proteomes" id="UP000198922">
    <property type="component" value="Unassembled WGS sequence"/>
</dbReference>
<sequence>MPRYIVTGRYSASALKGMIAKPSDREAAARAVVEAAGGRLERYFLTTGETDFSIEVTIDEVSDLIAGLMAAGASGAVEGFKTVQAFTTAEFTAMQEKAGEIAKAYSAP</sequence>
<dbReference type="InterPro" id="IPR014845">
    <property type="entry name" value="GYD/TTHA1554"/>
</dbReference>
<keyword evidence="2" id="KW-1185">Reference proteome</keyword>
<dbReference type="AlphaFoldDB" id="A0A1G7H2V9"/>
<protein>
    <submittedName>
        <fullName evidence="1">Uncharacterized protein, contains GYD domain</fullName>
    </submittedName>
</protein>
<dbReference type="EMBL" id="FNAT01000005">
    <property type="protein sequence ID" value="SDE94758.1"/>
    <property type="molecule type" value="Genomic_DNA"/>
</dbReference>
<reference evidence="2" key="1">
    <citation type="submission" date="2016-10" db="EMBL/GenBank/DDBJ databases">
        <authorList>
            <person name="Varghese N."/>
            <person name="Submissions S."/>
        </authorList>
    </citation>
    <scope>NUCLEOTIDE SEQUENCE [LARGE SCALE GENOMIC DNA]</scope>
    <source>
        <strain evidence="2">DSM 21424</strain>
    </source>
</reference>
<proteinExistence type="predicted"/>
<accession>A0A1G7H2V9</accession>
<organism evidence="1 2">
    <name type="scientific">Limimaricola pyoseonensis</name>
    <dbReference type="NCBI Taxonomy" id="521013"/>
    <lineage>
        <taxon>Bacteria</taxon>
        <taxon>Pseudomonadati</taxon>
        <taxon>Pseudomonadota</taxon>
        <taxon>Alphaproteobacteria</taxon>
        <taxon>Rhodobacterales</taxon>
        <taxon>Paracoccaceae</taxon>
        <taxon>Limimaricola</taxon>
    </lineage>
</organism>
<dbReference type="Pfam" id="PF08734">
    <property type="entry name" value="GYD"/>
    <property type="match status" value="1"/>
</dbReference>
<dbReference type="RefSeq" id="WP_090113403.1">
    <property type="nucleotide sequence ID" value="NZ_FNAT01000005.1"/>
</dbReference>
<evidence type="ECO:0000313" key="2">
    <source>
        <dbReference type="Proteomes" id="UP000198922"/>
    </source>
</evidence>